<dbReference type="EMBL" id="CP002048">
    <property type="protein sequence ID" value="ADI01441.1"/>
    <property type="molecule type" value="Genomic_DNA"/>
</dbReference>
<dbReference type="HOGENOM" id="CLU_145298_1_0_9"/>
<evidence type="ECO:0000313" key="2">
    <source>
        <dbReference type="EMBL" id="ADI01441.1"/>
    </source>
</evidence>
<dbReference type="STRING" id="643648.Slip_0658"/>
<dbReference type="Gene3D" id="3.30.460.80">
    <property type="entry name" value="NADH:ubiquinone oxidoreductase, 30kDa subunit"/>
    <property type="match status" value="1"/>
</dbReference>
<dbReference type="Proteomes" id="UP000000378">
    <property type="component" value="Chromosome"/>
</dbReference>
<protein>
    <submittedName>
        <fullName evidence="2">NADH dehydrogenase (Ubiquinone) 30 kDa subunit</fullName>
    </submittedName>
</protein>
<dbReference type="RefSeq" id="WP_013174843.1">
    <property type="nucleotide sequence ID" value="NC_014220.1"/>
</dbReference>
<proteinExistence type="predicted"/>
<dbReference type="eggNOG" id="COG0852">
    <property type="taxonomic scope" value="Bacteria"/>
</dbReference>
<dbReference type="AlphaFoldDB" id="D7CL56"/>
<reference evidence="2 3" key="2">
    <citation type="journal article" date="2010" name="Stand. Genomic Sci.">
        <title>Complete genome sequence of Syntrophothermus lipocalidus type strain (TGB-C1).</title>
        <authorList>
            <person name="Djao O.D."/>
            <person name="Zhang X."/>
            <person name="Lucas S."/>
            <person name="Lapidus A."/>
            <person name="Del Rio T.G."/>
            <person name="Nolan M."/>
            <person name="Tice H."/>
            <person name="Cheng J.F."/>
            <person name="Han C."/>
            <person name="Tapia R."/>
            <person name="Goodwin L."/>
            <person name="Pitluck S."/>
            <person name="Liolios K."/>
            <person name="Ivanova N."/>
            <person name="Mavromatis K."/>
            <person name="Mikhailova N."/>
            <person name="Ovchinnikova G."/>
            <person name="Pati A."/>
            <person name="Brambilla E."/>
            <person name="Chen A."/>
            <person name="Palaniappan K."/>
            <person name="Land M."/>
            <person name="Hauser L."/>
            <person name="Chang Y.J."/>
            <person name="Jeffries C.D."/>
            <person name="Rohde M."/>
            <person name="Sikorski J."/>
            <person name="Spring S."/>
            <person name="Goker M."/>
            <person name="Detter J.C."/>
            <person name="Woyke T."/>
            <person name="Bristow J."/>
            <person name="Eisen J.A."/>
            <person name="Markowitz V."/>
            <person name="Hugenholtz P."/>
            <person name="Kyrpides N.C."/>
            <person name="Klenk H.P."/>
        </authorList>
    </citation>
    <scope>NUCLEOTIDE SEQUENCE [LARGE SCALE GENOMIC DNA]</scope>
    <source>
        <strain evidence="3">DSM 12680 / TGB-C1</strain>
    </source>
</reference>
<gene>
    <name evidence="2" type="ordered locus">Slip_0658</name>
</gene>
<sequence length="125" mass="14359">MQTIEKLNRQELLDRVRQLSGKGARLISITGVDTGQWLELIYVFEDELEMVAFKTEVEREGFFPSIDHFYPGAWLAENEIQDLFGLKFDGLGVDFGAYMLLSHDSPKRPFIKEVRVRGAMKSDES</sequence>
<accession>D7CL56</accession>
<dbReference type="Pfam" id="PF00329">
    <property type="entry name" value="Complex1_30kDa"/>
    <property type="match status" value="1"/>
</dbReference>
<evidence type="ECO:0000259" key="1">
    <source>
        <dbReference type="Pfam" id="PF00329"/>
    </source>
</evidence>
<dbReference type="InterPro" id="IPR037232">
    <property type="entry name" value="NADH_quin_OxRdtase_su_C/D-like"/>
</dbReference>
<dbReference type="InterPro" id="IPR001268">
    <property type="entry name" value="NADH_UbQ_OxRdtase_30kDa_su"/>
</dbReference>
<reference evidence="3" key="1">
    <citation type="journal article" date="2010" name="Stand. Genomic Sci.">
        <title>Complete genome sequence of Syntrophothermus lipocalidus type strain (TGB-C1T).</title>
        <authorList>
            <consortium name="US DOE Joint Genome Institute (JGI-PGF)"/>
            <person name="Djao O."/>
            <person name="Zhang X."/>
            <person name="Lucas S."/>
            <person name="Lapidus A."/>
            <person name="Glavina Del Rio T."/>
            <person name="Nolan M."/>
            <person name="Tice H."/>
            <person name="Cheng J."/>
            <person name="Han C."/>
            <person name="Tapia R."/>
            <person name="Goodwin L."/>
            <person name="Pitluck S."/>
            <person name="Liolios K."/>
            <person name="Ivanova N."/>
            <person name="Mavromatis K."/>
            <person name="Mikhailova N."/>
            <person name="Ovchinnikova G."/>
            <person name="Pati A."/>
            <person name="Brambilla E."/>
            <person name="Chen A."/>
            <person name="Palaniappan K."/>
            <person name="Land M."/>
            <person name="Hauser L."/>
            <person name="Chang Y."/>
            <person name="Jeffries C."/>
            <person name="Rohde M."/>
            <person name="Sikorski J."/>
            <person name="Spring S."/>
            <person name="Goker M."/>
            <person name="Detter J."/>
            <person name="Woyke T."/>
            <person name="Bristow J."/>
            <person name="Eisen J."/>
            <person name="Markowitz V."/>
            <person name="Hugenholtz P."/>
            <person name="Kyrpides N."/>
            <person name="Klenk H."/>
        </authorList>
    </citation>
    <scope>NUCLEOTIDE SEQUENCE [LARGE SCALE GENOMIC DNA]</scope>
    <source>
        <strain evidence="3">DSM 12680 / TGB-C1</strain>
    </source>
</reference>
<dbReference type="SUPFAM" id="SSF143243">
    <property type="entry name" value="Nqo5-like"/>
    <property type="match status" value="1"/>
</dbReference>
<dbReference type="GO" id="GO:0008137">
    <property type="term" value="F:NADH dehydrogenase (ubiquinone) activity"/>
    <property type="evidence" value="ECO:0007669"/>
    <property type="project" value="InterPro"/>
</dbReference>
<evidence type="ECO:0000313" key="3">
    <source>
        <dbReference type="Proteomes" id="UP000000378"/>
    </source>
</evidence>
<name>D7CL56_SYNLT</name>
<keyword evidence="3" id="KW-1185">Reference proteome</keyword>
<dbReference type="KEGG" id="slp:Slip_0658"/>
<feature type="domain" description="NADH:ubiquinone oxidoreductase 30kDa subunit" evidence="1">
    <location>
        <begin position="10"/>
        <end position="114"/>
    </location>
</feature>
<dbReference type="OrthoDB" id="3178054at2"/>
<organism evidence="2 3">
    <name type="scientific">Syntrophothermus lipocalidus (strain DSM 12680 / TGB-C1)</name>
    <dbReference type="NCBI Taxonomy" id="643648"/>
    <lineage>
        <taxon>Bacteria</taxon>
        <taxon>Bacillati</taxon>
        <taxon>Bacillota</taxon>
        <taxon>Clostridia</taxon>
        <taxon>Eubacteriales</taxon>
        <taxon>Syntrophomonadaceae</taxon>
        <taxon>Syntrophothermus</taxon>
    </lineage>
</organism>